<name>A0A1J7IEX3_9PEZI</name>
<feature type="domain" description="Aminoglycoside phosphotransferase" evidence="1">
    <location>
        <begin position="165"/>
        <end position="349"/>
    </location>
</feature>
<reference evidence="2 3" key="1">
    <citation type="submission" date="2016-10" db="EMBL/GenBank/DDBJ databases">
        <title>Draft genome sequence of Coniochaeta ligniaria NRRL30616, a lignocellulolytic fungus for bioabatement of inhibitors in plant biomass hydrolysates.</title>
        <authorList>
            <consortium name="DOE Joint Genome Institute"/>
            <person name="Jimenez D.J."/>
            <person name="Hector R.E."/>
            <person name="Riley R."/>
            <person name="Sun H."/>
            <person name="Grigoriev I.V."/>
            <person name="Van Elsas J.D."/>
            <person name="Nichols N.N."/>
        </authorList>
    </citation>
    <scope>NUCLEOTIDE SEQUENCE [LARGE SCALE GENOMIC DNA]</scope>
    <source>
        <strain evidence="2 3">NRRL 30616</strain>
    </source>
</reference>
<dbReference type="CDD" id="cd05120">
    <property type="entry name" value="APH_ChoK_like"/>
    <property type="match status" value="1"/>
</dbReference>
<keyword evidence="2" id="KW-0808">Transferase</keyword>
<dbReference type="InterPro" id="IPR002575">
    <property type="entry name" value="Aminoglycoside_PTrfase"/>
</dbReference>
<dbReference type="PANTHER" id="PTHR21310">
    <property type="entry name" value="AMINOGLYCOSIDE PHOSPHOTRANSFERASE-RELATED-RELATED"/>
    <property type="match status" value="1"/>
</dbReference>
<dbReference type="OrthoDB" id="2906425at2759"/>
<dbReference type="SUPFAM" id="SSF56112">
    <property type="entry name" value="Protein kinase-like (PK-like)"/>
    <property type="match status" value="1"/>
</dbReference>
<dbReference type="STRING" id="1408157.A0A1J7IEX3"/>
<accession>A0A1J7IEX3</accession>
<evidence type="ECO:0000313" key="2">
    <source>
        <dbReference type="EMBL" id="OIW26255.1"/>
    </source>
</evidence>
<dbReference type="GO" id="GO:0016301">
    <property type="term" value="F:kinase activity"/>
    <property type="evidence" value="ECO:0007669"/>
    <property type="project" value="UniProtKB-KW"/>
</dbReference>
<sequence length="377" mass="43238">METMPSNQPTVSQQHHQLSVEQERQVLEWISKENFCGAVVRKELIHWFAQRVIWRDGGEAALALDFAQAFLNRHPDLAKTLVIAPQPSHNSPKEEKTARLGAFDRLKERMRQDRRQALFGDSPPPPRQHAPYPEGDIIYHSKDRYIVRHGDTITKYTTCSDGMGANDHPNEALALRFVKEHTSIPVPQVVSSDWDRITMEYVEGQTLQQAWPVLTPDQRSDIMAQLSDYIAQMRALSGIHLGRLDGQGVVVPSVMTRSGGPFGTLAGFHDWLVQPPKRLQAQSMYWHQITAQLGAEYPIVFTHGDIAARNIMMHDGRIVALLDWEFAGWYPEYWEYVFALRGLDNIDWETLGRHLPSLFAKRYDLEYILMRFILTLS</sequence>
<dbReference type="Pfam" id="PF01636">
    <property type="entry name" value="APH"/>
    <property type="match status" value="1"/>
</dbReference>
<keyword evidence="2" id="KW-0418">Kinase</keyword>
<dbReference type="AlphaFoldDB" id="A0A1J7IEX3"/>
<keyword evidence="3" id="KW-1185">Reference proteome</keyword>
<dbReference type="InterPro" id="IPR051678">
    <property type="entry name" value="AGP_Transferase"/>
</dbReference>
<dbReference type="EMBL" id="KV875100">
    <property type="protein sequence ID" value="OIW26255.1"/>
    <property type="molecule type" value="Genomic_DNA"/>
</dbReference>
<protein>
    <submittedName>
        <fullName evidence="2">Kinase-like protein</fullName>
    </submittedName>
</protein>
<proteinExistence type="predicted"/>
<dbReference type="Gene3D" id="3.90.1200.10">
    <property type="match status" value="1"/>
</dbReference>
<gene>
    <name evidence="2" type="ORF">CONLIGDRAFT_467573</name>
</gene>
<evidence type="ECO:0000313" key="3">
    <source>
        <dbReference type="Proteomes" id="UP000182658"/>
    </source>
</evidence>
<dbReference type="PANTHER" id="PTHR21310:SF58">
    <property type="entry name" value="AMINOGLYCOSIDE PHOSPHOTRANSFERASE DOMAIN-CONTAINING PROTEIN"/>
    <property type="match status" value="1"/>
</dbReference>
<organism evidence="2 3">
    <name type="scientific">Coniochaeta ligniaria NRRL 30616</name>
    <dbReference type="NCBI Taxonomy" id="1408157"/>
    <lineage>
        <taxon>Eukaryota</taxon>
        <taxon>Fungi</taxon>
        <taxon>Dikarya</taxon>
        <taxon>Ascomycota</taxon>
        <taxon>Pezizomycotina</taxon>
        <taxon>Sordariomycetes</taxon>
        <taxon>Sordariomycetidae</taxon>
        <taxon>Coniochaetales</taxon>
        <taxon>Coniochaetaceae</taxon>
        <taxon>Coniochaeta</taxon>
    </lineage>
</organism>
<dbReference type="Proteomes" id="UP000182658">
    <property type="component" value="Unassembled WGS sequence"/>
</dbReference>
<evidence type="ECO:0000259" key="1">
    <source>
        <dbReference type="Pfam" id="PF01636"/>
    </source>
</evidence>
<dbReference type="InterPro" id="IPR011009">
    <property type="entry name" value="Kinase-like_dom_sf"/>
</dbReference>
<dbReference type="InParanoid" id="A0A1J7IEX3"/>